<proteinExistence type="predicted"/>
<dbReference type="RefSeq" id="XP_001746271.1">
    <property type="nucleotide sequence ID" value="XM_001746219.1"/>
</dbReference>
<sequence length="117" mass="13177">MAAHQRDFAKLHSPRARTNTAEKHTVAALSEISESQLVSGRAAGRNATAKRMFTNFMPEGKHHERRQGVSQASKQKTKARGLRIANAGIPDQLLRMSSRRIQDYFARLCQAVFTRKM</sequence>
<feature type="region of interest" description="Disordered" evidence="1">
    <location>
        <begin position="58"/>
        <end position="82"/>
    </location>
</feature>
<feature type="compositionally biased region" description="Basic and acidic residues" evidence="1">
    <location>
        <begin position="1"/>
        <end position="10"/>
    </location>
</feature>
<accession>A9V0K1</accession>
<evidence type="ECO:0000313" key="3">
    <source>
        <dbReference type="Proteomes" id="UP000001357"/>
    </source>
</evidence>
<keyword evidence="3" id="KW-1185">Reference proteome</keyword>
<protein>
    <submittedName>
        <fullName evidence="2">Uncharacterized protein</fullName>
    </submittedName>
</protein>
<dbReference type="AlphaFoldDB" id="A9V0K1"/>
<evidence type="ECO:0000256" key="1">
    <source>
        <dbReference type="SAM" id="MobiDB-lite"/>
    </source>
</evidence>
<gene>
    <name evidence="2" type="ORF">MONBRDRAFT_8609</name>
</gene>
<organism evidence="2 3">
    <name type="scientific">Monosiga brevicollis</name>
    <name type="common">Choanoflagellate</name>
    <dbReference type="NCBI Taxonomy" id="81824"/>
    <lineage>
        <taxon>Eukaryota</taxon>
        <taxon>Choanoflagellata</taxon>
        <taxon>Craspedida</taxon>
        <taxon>Salpingoecidae</taxon>
        <taxon>Monosiga</taxon>
    </lineage>
</organism>
<dbReference type="Proteomes" id="UP000001357">
    <property type="component" value="Unassembled WGS sequence"/>
</dbReference>
<evidence type="ECO:0000313" key="2">
    <source>
        <dbReference type="EMBL" id="EDQ89166.1"/>
    </source>
</evidence>
<dbReference type="KEGG" id="mbr:MONBRDRAFT_8609"/>
<reference evidence="2 3" key="1">
    <citation type="journal article" date="2008" name="Nature">
        <title>The genome of the choanoflagellate Monosiga brevicollis and the origin of metazoans.</title>
        <authorList>
            <consortium name="JGI Sequencing"/>
            <person name="King N."/>
            <person name="Westbrook M.J."/>
            <person name="Young S.L."/>
            <person name="Kuo A."/>
            <person name="Abedin M."/>
            <person name="Chapman J."/>
            <person name="Fairclough S."/>
            <person name="Hellsten U."/>
            <person name="Isogai Y."/>
            <person name="Letunic I."/>
            <person name="Marr M."/>
            <person name="Pincus D."/>
            <person name="Putnam N."/>
            <person name="Rokas A."/>
            <person name="Wright K.J."/>
            <person name="Zuzow R."/>
            <person name="Dirks W."/>
            <person name="Good M."/>
            <person name="Goodstein D."/>
            <person name="Lemons D."/>
            <person name="Li W."/>
            <person name="Lyons J.B."/>
            <person name="Morris A."/>
            <person name="Nichols S."/>
            <person name="Richter D.J."/>
            <person name="Salamov A."/>
            <person name="Bork P."/>
            <person name="Lim W.A."/>
            <person name="Manning G."/>
            <person name="Miller W.T."/>
            <person name="McGinnis W."/>
            <person name="Shapiro H."/>
            <person name="Tjian R."/>
            <person name="Grigoriev I.V."/>
            <person name="Rokhsar D."/>
        </authorList>
    </citation>
    <scope>NUCLEOTIDE SEQUENCE [LARGE SCALE GENOMIC DNA]</scope>
    <source>
        <strain evidence="3">MX1 / ATCC 50154</strain>
    </source>
</reference>
<dbReference type="GeneID" id="5891444"/>
<feature type="region of interest" description="Disordered" evidence="1">
    <location>
        <begin position="1"/>
        <end position="23"/>
    </location>
</feature>
<dbReference type="InParanoid" id="A9V0K1"/>
<dbReference type="EMBL" id="CH991552">
    <property type="protein sequence ID" value="EDQ89166.1"/>
    <property type="molecule type" value="Genomic_DNA"/>
</dbReference>
<name>A9V0K1_MONBE</name>